<evidence type="ECO:0000256" key="1">
    <source>
        <dbReference type="ARBA" id="ARBA00004651"/>
    </source>
</evidence>
<dbReference type="GO" id="GO:0005886">
    <property type="term" value="C:plasma membrane"/>
    <property type="evidence" value="ECO:0007669"/>
    <property type="project" value="UniProtKB-SubCell"/>
</dbReference>
<dbReference type="InterPro" id="IPR050222">
    <property type="entry name" value="MATE_MdtK"/>
</dbReference>
<keyword evidence="5 10" id="KW-0812">Transmembrane</keyword>
<sequence>MNHFLMADPELSREESKQNYSALFNIALPIMMTNFLQTIYNLTDTYFLGKISREAVGAPSISFNIIFLLILFSMGFTQAGRTLISQSIGKKDRSRAEFYLGQTAGIMVLAGVVLLPLFYFSTPYILKLMAVPHEIFNDTSDYLRIVLYSLPLMLLSFALHGAQEGVGKSIIPLYINIVTISINILLDWLLIFGIGPFPALGVQGAAWATFIARIINALIALALVLRPRDSANTALTSIRLHMSNIYPDRNAWKLIVKIGLPSSLGHSASALGFTVLQGVVNTYGTAVIAAFNLGSRIINLFMMPALGISQAVAVLVGQNLGAKRKDLVFLTLRQALKTVFVLITLSMTITFFYGNRVTGFFINDPEVIAWGKILFRLVSPSVIFFALFTVINGAFQGAGDTRPVAFLNTFRLWGLRLPIAFVLCILLGFGPEGIWYGMIGSNLFTALAGFYLILTRPWTEKLSPDQV</sequence>
<evidence type="ECO:0000256" key="4">
    <source>
        <dbReference type="ARBA" id="ARBA00022475"/>
    </source>
</evidence>
<evidence type="ECO:0000256" key="10">
    <source>
        <dbReference type="SAM" id="Phobius"/>
    </source>
</evidence>
<evidence type="ECO:0000313" key="12">
    <source>
        <dbReference type="Proteomes" id="UP000587760"/>
    </source>
</evidence>
<dbReference type="Pfam" id="PF01554">
    <property type="entry name" value="MatE"/>
    <property type="match status" value="2"/>
</dbReference>
<evidence type="ECO:0000256" key="3">
    <source>
        <dbReference type="ARBA" id="ARBA00022449"/>
    </source>
</evidence>
<feature type="transmembrane region" description="Helical" evidence="10">
    <location>
        <begin position="20"/>
        <end position="40"/>
    </location>
</feature>
<evidence type="ECO:0000313" key="11">
    <source>
        <dbReference type="EMBL" id="MBB6479898.1"/>
    </source>
</evidence>
<dbReference type="NCBIfam" id="TIGR00797">
    <property type="entry name" value="matE"/>
    <property type="match status" value="1"/>
</dbReference>
<reference evidence="11 12" key="1">
    <citation type="submission" date="2020-08" db="EMBL/GenBank/DDBJ databases">
        <title>Genomic Encyclopedia of Type Strains, Phase IV (KMG-IV): sequencing the most valuable type-strain genomes for metagenomic binning, comparative biology and taxonomic classification.</title>
        <authorList>
            <person name="Goeker M."/>
        </authorList>
    </citation>
    <scope>NUCLEOTIDE SEQUENCE [LARGE SCALE GENOMIC DNA]</scope>
    <source>
        <strain evidence="11 12">DSM 2461</strain>
    </source>
</reference>
<dbReference type="PANTHER" id="PTHR43298:SF2">
    <property type="entry name" value="FMN_FAD EXPORTER YEEO-RELATED"/>
    <property type="match status" value="1"/>
</dbReference>
<evidence type="ECO:0000256" key="9">
    <source>
        <dbReference type="ARBA" id="ARBA00031636"/>
    </source>
</evidence>
<evidence type="ECO:0000256" key="2">
    <source>
        <dbReference type="ARBA" id="ARBA00022448"/>
    </source>
</evidence>
<protein>
    <recommendedName>
        <fullName evidence="9">Multidrug-efflux transporter</fullName>
    </recommendedName>
</protein>
<dbReference type="AlphaFoldDB" id="A0A841RB45"/>
<dbReference type="InterPro" id="IPR002528">
    <property type="entry name" value="MATE_fam"/>
</dbReference>
<dbReference type="PIRSF" id="PIRSF006603">
    <property type="entry name" value="DinF"/>
    <property type="match status" value="1"/>
</dbReference>
<evidence type="ECO:0000256" key="6">
    <source>
        <dbReference type="ARBA" id="ARBA00022989"/>
    </source>
</evidence>
<keyword evidence="2" id="KW-0813">Transport</keyword>
<organism evidence="11 12">
    <name type="scientific">Spirochaeta isovalerica</name>
    <dbReference type="NCBI Taxonomy" id="150"/>
    <lineage>
        <taxon>Bacteria</taxon>
        <taxon>Pseudomonadati</taxon>
        <taxon>Spirochaetota</taxon>
        <taxon>Spirochaetia</taxon>
        <taxon>Spirochaetales</taxon>
        <taxon>Spirochaetaceae</taxon>
        <taxon>Spirochaeta</taxon>
    </lineage>
</organism>
<feature type="transmembrane region" description="Helical" evidence="10">
    <location>
        <begin position="435"/>
        <end position="454"/>
    </location>
</feature>
<keyword evidence="8 10" id="KW-0472">Membrane</keyword>
<comment type="caution">
    <text evidence="11">The sequence shown here is derived from an EMBL/GenBank/DDBJ whole genome shotgun (WGS) entry which is preliminary data.</text>
</comment>
<keyword evidence="4" id="KW-1003">Cell membrane</keyword>
<dbReference type="GO" id="GO:0042910">
    <property type="term" value="F:xenobiotic transmembrane transporter activity"/>
    <property type="evidence" value="ECO:0007669"/>
    <property type="project" value="InterPro"/>
</dbReference>
<feature type="transmembrane region" description="Helical" evidence="10">
    <location>
        <begin position="336"/>
        <end position="353"/>
    </location>
</feature>
<feature type="transmembrane region" description="Helical" evidence="10">
    <location>
        <begin position="173"/>
        <end position="194"/>
    </location>
</feature>
<keyword evidence="12" id="KW-1185">Reference proteome</keyword>
<proteinExistence type="predicted"/>
<feature type="transmembrane region" description="Helical" evidence="10">
    <location>
        <begin position="373"/>
        <end position="391"/>
    </location>
</feature>
<dbReference type="PANTHER" id="PTHR43298">
    <property type="entry name" value="MULTIDRUG RESISTANCE PROTEIN NORM-RELATED"/>
    <property type="match status" value="1"/>
</dbReference>
<evidence type="ECO:0000256" key="5">
    <source>
        <dbReference type="ARBA" id="ARBA00022692"/>
    </source>
</evidence>
<evidence type="ECO:0000256" key="7">
    <source>
        <dbReference type="ARBA" id="ARBA00023065"/>
    </source>
</evidence>
<comment type="subcellular location">
    <subcellularLocation>
        <location evidence="1">Cell membrane</location>
        <topology evidence="1">Multi-pass membrane protein</topology>
    </subcellularLocation>
</comment>
<feature type="transmembrane region" description="Helical" evidence="10">
    <location>
        <begin position="297"/>
        <end position="316"/>
    </location>
</feature>
<dbReference type="EMBL" id="JACHGJ010000002">
    <property type="protein sequence ID" value="MBB6479898.1"/>
    <property type="molecule type" value="Genomic_DNA"/>
</dbReference>
<dbReference type="Proteomes" id="UP000587760">
    <property type="component" value="Unassembled WGS sequence"/>
</dbReference>
<gene>
    <name evidence="11" type="ORF">HNR50_001556</name>
</gene>
<feature type="transmembrane region" description="Helical" evidence="10">
    <location>
        <begin position="412"/>
        <end position="429"/>
    </location>
</feature>
<dbReference type="GO" id="GO:0015297">
    <property type="term" value="F:antiporter activity"/>
    <property type="evidence" value="ECO:0007669"/>
    <property type="project" value="UniProtKB-KW"/>
</dbReference>
<keyword evidence="6 10" id="KW-1133">Transmembrane helix</keyword>
<feature type="transmembrane region" description="Helical" evidence="10">
    <location>
        <begin position="142"/>
        <end position="161"/>
    </location>
</feature>
<dbReference type="InterPro" id="IPR048279">
    <property type="entry name" value="MdtK-like"/>
</dbReference>
<feature type="transmembrane region" description="Helical" evidence="10">
    <location>
        <begin position="60"/>
        <end position="77"/>
    </location>
</feature>
<evidence type="ECO:0000256" key="8">
    <source>
        <dbReference type="ARBA" id="ARBA00023136"/>
    </source>
</evidence>
<keyword evidence="7" id="KW-0406">Ion transport</keyword>
<feature type="transmembrane region" description="Helical" evidence="10">
    <location>
        <begin position="206"/>
        <end position="225"/>
    </location>
</feature>
<dbReference type="RefSeq" id="WP_184745541.1">
    <property type="nucleotide sequence ID" value="NZ_JACHGJ010000002.1"/>
</dbReference>
<dbReference type="GO" id="GO:0006811">
    <property type="term" value="P:monoatomic ion transport"/>
    <property type="evidence" value="ECO:0007669"/>
    <property type="project" value="UniProtKB-KW"/>
</dbReference>
<keyword evidence="3" id="KW-0050">Antiport</keyword>
<accession>A0A841RB45</accession>
<name>A0A841RB45_9SPIO</name>
<feature type="transmembrane region" description="Helical" evidence="10">
    <location>
        <begin position="98"/>
        <end position="122"/>
    </location>
</feature>